<evidence type="ECO:0000256" key="5">
    <source>
        <dbReference type="ARBA" id="ARBA00022490"/>
    </source>
</evidence>
<dbReference type="EMBL" id="JAFEMC010000001">
    <property type="protein sequence ID" value="MBM6574957.1"/>
    <property type="molecule type" value="Genomic_DNA"/>
</dbReference>
<keyword evidence="8" id="KW-0235">DNA replication</keyword>
<evidence type="ECO:0000256" key="6">
    <source>
        <dbReference type="ARBA" id="ARBA00022679"/>
    </source>
</evidence>
<dbReference type="InterPro" id="IPR011708">
    <property type="entry name" value="DNA_pol3_alpha_NTPase_dom"/>
</dbReference>
<dbReference type="Pfam" id="PF07733">
    <property type="entry name" value="DNA_pol3_alpha"/>
    <property type="match status" value="1"/>
</dbReference>
<dbReference type="Pfam" id="PF02811">
    <property type="entry name" value="PHP"/>
    <property type="match status" value="1"/>
</dbReference>
<evidence type="ECO:0000313" key="15">
    <source>
        <dbReference type="EMBL" id="MBM6574957.1"/>
    </source>
</evidence>
<dbReference type="Proteomes" id="UP000763641">
    <property type="component" value="Unassembled WGS sequence"/>
</dbReference>
<accession>A0ABS2D217</accession>
<keyword evidence="5" id="KW-0963">Cytoplasm</keyword>
<dbReference type="PANTHER" id="PTHR32294:SF0">
    <property type="entry name" value="DNA POLYMERASE III SUBUNIT ALPHA"/>
    <property type="match status" value="1"/>
</dbReference>
<gene>
    <name evidence="15" type="primary">dnaE</name>
    <name evidence="15" type="ORF">ILT43_01120</name>
</gene>
<reference evidence="15 16" key="1">
    <citation type="submission" date="2020-12" db="EMBL/GenBank/DDBJ databases">
        <title>Sphingomonas sp.</title>
        <authorList>
            <person name="Kim M.K."/>
        </authorList>
    </citation>
    <scope>NUCLEOTIDE SEQUENCE [LARGE SCALE GENOMIC DNA]</scope>
    <source>
        <strain evidence="15 16">BT552</strain>
    </source>
</reference>
<dbReference type="InterPro" id="IPR040982">
    <property type="entry name" value="DNA_pol3_finger"/>
</dbReference>
<name>A0ABS2D217_9SPHN</name>
<comment type="catalytic activity">
    <reaction evidence="12">
        <text>DNA(n) + a 2'-deoxyribonucleoside 5'-triphosphate = DNA(n+1) + diphosphate</text>
        <dbReference type="Rhea" id="RHEA:22508"/>
        <dbReference type="Rhea" id="RHEA-COMP:17339"/>
        <dbReference type="Rhea" id="RHEA-COMP:17340"/>
        <dbReference type="ChEBI" id="CHEBI:33019"/>
        <dbReference type="ChEBI" id="CHEBI:61560"/>
        <dbReference type="ChEBI" id="CHEBI:173112"/>
        <dbReference type="EC" id="2.7.7.7"/>
    </reaction>
</comment>
<proteinExistence type="inferred from homology"/>
<comment type="function">
    <text evidence="10">DNA polymerase III is a complex, multichain enzyme responsible for most of the replicative synthesis in bacteria. This DNA polymerase also exhibits 3' to 5' exonuclease activity. The alpha chain is the DNA polymerase.</text>
</comment>
<evidence type="ECO:0000256" key="1">
    <source>
        <dbReference type="ARBA" id="ARBA00004496"/>
    </source>
</evidence>
<dbReference type="NCBIfam" id="TIGR00594">
    <property type="entry name" value="polc"/>
    <property type="match status" value="1"/>
</dbReference>
<evidence type="ECO:0000313" key="16">
    <source>
        <dbReference type="Proteomes" id="UP000763641"/>
    </source>
</evidence>
<dbReference type="InterPro" id="IPR029460">
    <property type="entry name" value="DNAPol_HHH"/>
</dbReference>
<evidence type="ECO:0000256" key="13">
    <source>
        <dbReference type="SAM" id="MobiDB-lite"/>
    </source>
</evidence>
<evidence type="ECO:0000256" key="2">
    <source>
        <dbReference type="ARBA" id="ARBA00009496"/>
    </source>
</evidence>
<feature type="domain" description="Polymerase/histidinol phosphatase N-terminal" evidence="14">
    <location>
        <begin position="38"/>
        <end position="105"/>
    </location>
</feature>
<evidence type="ECO:0000256" key="9">
    <source>
        <dbReference type="ARBA" id="ARBA00022932"/>
    </source>
</evidence>
<comment type="similarity">
    <text evidence="2">Belongs to the DNA polymerase type-C family. DnaE subfamily.</text>
</comment>
<dbReference type="InterPro" id="IPR049821">
    <property type="entry name" value="PolIIIA_DnaE1_PHP"/>
</dbReference>
<evidence type="ECO:0000256" key="3">
    <source>
        <dbReference type="ARBA" id="ARBA00012417"/>
    </source>
</evidence>
<dbReference type="SUPFAM" id="SSF89550">
    <property type="entry name" value="PHP domain-like"/>
    <property type="match status" value="1"/>
</dbReference>
<dbReference type="GO" id="GO:0003887">
    <property type="term" value="F:DNA-directed DNA polymerase activity"/>
    <property type="evidence" value="ECO:0007669"/>
    <property type="project" value="UniProtKB-EC"/>
</dbReference>
<dbReference type="InterPro" id="IPR041931">
    <property type="entry name" value="DNA_pol3_alpha_thumb_dom"/>
</dbReference>
<comment type="subcellular location">
    <subcellularLocation>
        <location evidence="1">Cytoplasm</location>
    </subcellularLocation>
</comment>
<dbReference type="Pfam" id="PF14579">
    <property type="entry name" value="HHH_6"/>
    <property type="match status" value="1"/>
</dbReference>
<comment type="caution">
    <text evidence="15">The sequence shown here is derived from an EMBL/GenBank/DDBJ whole genome shotgun (WGS) entry which is preliminary data.</text>
</comment>
<dbReference type="InterPro" id="IPR016195">
    <property type="entry name" value="Pol/histidinol_Pase-like"/>
</dbReference>
<keyword evidence="16" id="KW-1185">Reference proteome</keyword>
<dbReference type="PANTHER" id="PTHR32294">
    <property type="entry name" value="DNA POLYMERASE III SUBUNIT ALPHA"/>
    <property type="match status" value="1"/>
</dbReference>
<sequence>MNDAPIDQRDERPVAGPVPALVESVASAYLPFMHSGFVPLRVFSSYTMLDGAIEPKAIAAQAKALGFPAAALTDRNGLYAAMAFSDAAKKGGVQPIIGTMLGIARPDMPEGVAAPIDWIALYAQDTTGYDNLCALVSAAHLDRPIELAAHVSFEMLSRHTDGLIALTAGGEGAVARLFAEDQPDRARSYMDRLQSLFGDRLYIELSRRSDPLEIAAEPALIDLAYDRNLPLVATNPCCFAESAFGDAHDAMLCIANSTYVETEDRPRSCPDAWLKPADTMKALFDDLPEAIANTLIVAQRCAVMAPYRKPILPTLAGDLSGEAQMLRDDAAAGLEARLDRIAELRALKGEPEGEPGWRDVYRDRLAFEVDVIVQMGFPGYFLIVADFIKWAKDHDIPVGPGRGSGAGSVVAWALTITDLDPLQLGLLFERFLNPERVSMPDFDIDFCETRRGEVIRYVQEKYGRDQVAQIITFGKLKARAVLKDTGRVLQMSYGQVDRLAKLVPNHPTDPWDLKRALNGVPELAKEYSNDNQVRRLWDLATKLEGLPRHSSTHAAGVVIGDRPLAKLVPLYRDPRSDMPVTQFDMKYVEGAGLVKFDFLGLKTLSVLQKAVQLLNKRGVSIQLDALEWDDPLVYQLLQRGDTVGVFQLESEGMRRTLSAVRPTNFGDIIALVSLYRPGPMDNIPSFGRRKQGTEPIVYPHKLLEGILSETYGIFVYQEQVMQAAQVLAGYSLGGADLLRRAMGKKVKAEMDAQRSTFVEGCEKANNIPKAKANELFDLIDKFAGYGFNKSHAAAYALLAYQTAWLKAHHPHEFYAASMCYDMALTDKLGIFVEDARRAGVTMLPPCINGSRPDFDVEILSPSPSGEGLGWGLSTSDTASGTAPPPTPPLKGRGEELAVRYALGALKSVGEGAMERLVVERANGPFASLDDLATRVDPRLLNKRQLETLAAAGAFDGIDDNRAGVHAVAETLLAVAARTHEQKTSGQGGLFGDTSHAGDAIKLPTSVRWSLSERMEQEKEAFGFYFSAHPVDRHSHLAHMHGARSFASLGELTIPDDGTRAGATMAVLVEDARWRTSARGKRYMMAQLSDSSGQFVATCFDDLVAKDLEEAARMGGCALITVELDRRPGEETPRVSVKRIQPFETLAAAARFVIEVEVTDAAAFPALAALLSDHRGARGEVFATLTTDRGPARLLLGRDFLLDAELAGHIEALHGVAAARLKTSETRLKLVG</sequence>
<dbReference type="Gene3D" id="3.20.20.140">
    <property type="entry name" value="Metal-dependent hydrolases"/>
    <property type="match status" value="1"/>
</dbReference>
<dbReference type="SUPFAM" id="SSF160975">
    <property type="entry name" value="AF1531-like"/>
    <property type="match status" value="1"/>
</dbReference>
<evidence type="ECO:0000256" key="11">
    <source>
        <dbReference type="ARBA" id="ARBA00026073"/>
    </source>
</evidence>
<dbReference type="Gene3D" id="1.10.10.1600">
    <property type="entry name" value="Bacterial DNA polymerase III alpha subunit, thumb domain"/>
    <property type="match status" value="1"/>
</dbReference>
<dbReference type="InterPro" id="IPR004013">
    <property type="entry name" value="PHP_dom"/>
</dbReference>
<protein>
    <recommendedName>
        <fullName evidence="4">DNA polymerase III subunit alpha</fullName>
        <ecNumber evidence="3">2.7.7.7</ecNumber>
    </recommendedName>
</protein>
<keyword evidence="9" id="KW-0239">DNA-directed DNA polymerase</keyword>
<evidence type="ECO:0000259" key="14">
    <source>
        <dbReference type="SMART" id="SM00481"/>
    </source>
</evidence>
<dbReference type="InterPro" id="IPR003141">
    <property type="entry name" value="Pol/His_phosphatase_N"/>
</dbReference>
<evidence type="ECO:0000256" key="10">
    <source>
        <dbReference type="ARBA" id="ARBA00025611"/>
    </source>
</evidence>
<evidence type="ECO:0000256" key="8">
    <source>
        <dbReference type="ARBA" id="ARBA00022705"/>
    </source>
</evidence>
<dbReference type="NCBIfam" id="NF004226">
    <property type="entry name" value="PRK05673.1"/>
    <property type="match status" value="1"/>
</dbReference>
<dbReference type="Gene3D" id="1.10.150.870">
    <property type="match status" value="1"/>
</dbReference>
<evidence type="ECO:0000256" key="7">
    <source>
        <dbReference type="ARBA" id="ARBA00022695"/>
    </source>
</evidence>
<evidence type="ECO:0000256" key="4">
    <source>
        <dbReference type="ARBA" id="ARBA00019114"/>
    </source>
</evidence>
<dbReference type="CDD" id="cd07433">
    <property type="entry name" value="PHP_PolIIIA_DnaE1"/>
    <property type="match status" value="1"/>
</dbReference>
<dbReference type="EC" id="2.7.7.7" evidence="3"/>
<comment type="subunit">
    <text evidence="11">DNA polymerase III contains a core (composed of alpha, epsilon and theta chains) that associates with a tau subunit. This core dimerizes to form the POLIII' complex. PolIII' associates with the gamma complex (composed of gamma, delta, delta', psi and chi chains) and with the beta chain to form the complete DNA polymerase III complex.</text>
</comment>
<keyword evidence="7 15" id="KW-0548">Nucleotidyltransferase</keyword>
<dbReference type="SMART" id="SM00481">
    <property type="entry name" value="POLIIIAc"/>
    <property type="match status" value="1"/>
</dbReference>
<organism evidence="15 16">
    <name type="scientific">Sphingomonas longa</name>
    <dbReference type="NCBI Taxonomy" id="2778730"/>
    <lineage>
        <taxon>Bacteria</taxon>
        <taxon>Pseudomonadati</taxon>
        <taxon>Pseudomonadota</taxon>
        <taxon>Alphaproteobacteria</taxon>
        <taxon>Sphingomonadales</taxon>
        <taxon>Sphingomonadaceae</taxon>
        <taxon>Sphingomonas</taxon>
    </lineage>
</organism>
<feature type="region of interest" description="Disordered" evidence="13">
    <location>
        <begin position="869"/>
        <end position="892"/>
    </location>
</feature>
<keyword evidence="6 15" id="KW-0808">Transferase</keyword>
<dbReference type="CDD" id="cd04485">
    <property type="entry name" value="DnaE_OBF"/>
    <property type="match status" value="1"/>
</dbReference>
<dbReference type="InterPro" id="IPR004805">
    <property type="entry name" value="DnaE2/DnaE/PolC"/>
</dbReference>
<dbReference type="Pfam" id="PF17657">
    <property type="entry name" value="DNA_pol3_finger"/>
    <property type="match status" value="1"/>
</dbReference>
<evidence type="ECO:0000256" key="12">
    <source>
        <dbReference type="ARBA" id="ARBA00049244"/>
    </source>
</evidence>